<organism evidence="1 2">
    <name type="scientific">Aquilegia coerulea</name>
    <name type="common">Rocky mountain columbine</name>
    <dbReference type="NCBI Taxonomy" id="218851"/>
    <lineage>
        <taxon>Eukaryota</taxon>
        <taxon>Viridiplantae</taxon>
        <taxon>Streptophyta</taxon>
        <taxon>Embryophyta</taxon>
        <taxon>Tracheophyta</taxon>
        <taxon>Spermatophyta</taxon>
        <taxon>Magnoliopsida</taxon>
        <taxon>Ranunculales</taxon>
        <taxon>Ranunculaceae</taxon>
        <taxon>Thalictroideae</taxon>
        <taxon>Aquilegia</taxon>
    </lineage>
</organism>
<dbReference type="Proteomes" id="UP000230069">
    <property type="component" value="Unassembled WGS sequence"/>
</dbReference>
<gene>
    <name evidence="1" type="ORF">AQUCO_01700073v1</name>
</gene>
<accession>A0A2G5DL29</accession>
<name>A0A2G5DL29_AQUCA</name>
<evidence type="ECO:0000313" key="2">
    <source>
        <dbReference type="Proteomes" id="UP000230069"/>
    </source>
</evidence>
<protein>
    <submittedName>
        <fullName evidence="1">Uncharacterized protein</fullName>
    </submittedName>
</protein>
<dbReference type="InParanoid" id="A0A2G5DL29"/>
<dbReference type="AlphaFoldDB" id="A0A2G5DL29"/>
<evidence type="ECO:0000313" key="1">
    <source>
        <dbReference type="EMBL" id="PIA44202.1"/>
    </source>
</evidence>
<proteinExistence type="predicted"/>
<keyword evidence="2" id="KW-1185">Reference proteome</keyword>
<dbReference type="EMBL" id="KZ305034">
    <property type="protein sequence ID" value="PIA44202.1"/>
    <property type="molecule type" value="Genomic_DNA"/>
</dbReference>
<reference evidence="1 2" key="1">
    <citation type="submission" date="2017-09" db="EMBL/GenBank/DDBJ databases">
        <title>WGS assembly of Aquilegia coerulea Goldsmith.</title>
        <authorList>
            <person name="Hodges S."/>
            <person name="Kramer E."/>
            <person name="Nordborg M."/>
            <person name="Tomkins J."/>
            <person name="Borevitz J."/>
            <person name="Derieg N."/>
            <person name="Yan J."/>
            <person name="Mihaltcheva S."/>
            <person name="Hayes R.D."/>
            <person name="Rokhsar D."/>
        </authorList>
    </citation>
    <scope>NUCLEOTIDE SEQUENCE [LARGE SCALE GENOMIC DNA]</scope>
    <source>
        <strain evidence="2">cv. Goldsmith</strain>
    </source>
</reference>
<sequence>MDKSVLHLSPNPCLHVSTQDSARKLTYPCNTDSHSKMAKGKEFINLSLFQFLYLATPFLPVSNPLIFPKSSLE</sequence>